<dbReference type="Pfam" id="PF00565">
    <property type="entry name" value="SNase"/>
    <property type="match status" value="1"/>
</dbReference>
<keyword evidence="2" id="KW-0255">Endonuclease</keyword>
<evidence type="ECO:0000313" key="6">
    <source>
        <dbReference type="EMBL" id="QDU93045.1"/>
    </source>
</evidence>
<dbReference type="AlphaFoldDB" id="A0A518DMI0"/>
<dbReference type="InterPro" id="IPR016071">
    <property type="entry name" value="Staphylococal_nuclease_OB-fold"/>
</dbReference>
<dbReference type="PANTHER" id="PTHR12302">
    <property type="entry name" value="EBNA2 BINDING PROTEIN P100"/>
    <property type="match status" value="1"/>
</dbReference>
<dbReference type="Proteomes" id="UP000317648">
    <property type="component" value="Chromosome"/>
</dbReference>
<dbReference type="KEGG" id="lcre:Pla8534_08200"/>
<feature type="domain" description="TNase-like" evidence="5">
    <location>
        <begin position="12"/>
        <end position="145"/>
    </location>
</feature>
<dbReference type="InterPro" id="IPR002071">
    <property type="entry name" value="Thermonucl_AS"/>
</dbReference>
<dbReference type="PROSITE" id="PS01123">
    <property type="entry name" value="TNASE_1"/>
    <property type="match status" value="1"/>
</dbReference>
<evidence type="ECO:0000259" key="5">
    <source>
        <dbReference type="PROSITE" id="PS50830"/>
    </source>
</evidence>
<organism evidence="6 7">
    <name type="scientific">Lignipirellula cremea</name>
    <dbReference type="NCBI Taxonomy" id="2528010"/>
    <lineage>
        <taxon>Bacteria</taxon>
        <taxon>Pseudomonadati</taxon>
        <taxon>Planctomycetota</taxon>
        <taxon>Planctomycetia</taxon>
        <taxon>Pirellulales</taxon>
        <taxon>Pirellulaceae</taxon>
        <taxon>Lignipirellula</taxon>
    </lineage>
</organism>
<evidence type="ECO:0000256" key="4">
    <source>
        <dbReference type="SAM" id="MobiDB-lite"/>
    </source>
</evidence>
<dbReference type="GO" id="GO:1990599">
    <property type="term" value="F:3' overhang single-stranded DNA endodeoxyribonuclease activity"/>
    <property type="evidence" value="ECO:0007669"/>
    <property type="project" value="UniProtKB-EC"/>
</dbReference>
<keyword evidence="7" id="KW-1185">Reference proteome</keyword>
<keyword evidence="3 6" id="KW-0378">Hydrolase</keyword>
<dbReference type="InterPro" id="IPR035437">
    <property type="entry name" value="SNase_OB-fold_sf"/>
</dbReference>
<gene>
    <name evidence="6" type="primary">nucH</name>
    <name evidence="6" type="ORF">Pla8534_08200</name>
</gene>
<dbReference type="SUPFAM" id="SSF50199">
    <property type="entry name" value="Staphylococcal nuclease"/>
    <property type="match status" value="1"/>
</dbReference>
<keyword evidence="1" id="KW-0540">Nuclease</keyword>
<dbReference type="GO" id="GO:0003676">
    <property type="term" value="F:nucleic acid binding"/>
    <property type="evidence" value="ECO:0007669"/>
    <property type="project" value="InterPro"/>
</dbReference>
<evidence type="ECO:0000256" key="3">
    <source>
        <dbReference type="ARBA" id="ARBA00022801"/>
    </source>
</evidence>
<dbReference type="EMBL" id="CP036433">
    <property type="protein sequence ID" value="QDU93045.1"/>
    <property type="molecule type" value="Genomic_DNA"/>
</dbReference>
<dbReference type="SMART" id="SM00318">
    <property type="entry name" value="SNc"/>
    <property type="match status" value="1"/>
</dbReference>
<dbReference type="EC" id="3.1.31.1" evidence="6"/>
<dbReference type="Gene3D" id="2.40.50.90">
    <property type="match status" value="1"/>
</dbReference>
<protein>
    <submittedName>
        <fullName evidence="6">Thermonuclease</fullName>
        <ecNumber evidence="6">3.1.31.1</ecNumber>
    </submittedName>
</protein>
<evidence type="ECO:0000256" key="1">
    <source>
        <dbReference type="ARBA" id="ARBA00022722"/>
    </source>
</evidence>
<reference evidence="6 7" key="1">
    <citation type="submission" date="2019-02" db="EMBL/GenBank/DDBJ databases">
        <title>Deep-cultivation of Planctomycetes and their phenomic and genomic characterization uncovers novel biology.</title>
        <authorList>
            <person name="Wiegand S."/>
            <person name="Jogler M."/>
            <person name="Boedeker C."/>
            <person name="Pinto D."/>
            <person name="Vollmers J."/>
            <person name="Rivas-Marin E."/>
            <person name="Kohn T."/>
            <person name="Peeters S.H."/>
            <person name="Heuer A."/>
            <person name="Rast P."/>
            <person name="Oberbeckmann S."/>
            <person name="Bunk B."/>
            <person name="Jeske O."/>
            <person name="Meyerdierks A."/>
            <person name="Storesund J.E."/>
            <person name="Kallscheuer N."/>
            <person name="Luecker S."/>
            <person name="Lage O.M."/>
            <person name="Pohl T."/>
            <person name="Merkel B.J."/>
            <person name="Hornburger P."/>
            <person name="Mueller R.-W."/>
            <person name="Bruemmer F."/>
            <person name="Labrenz M."/>
            <person name="Spormann A.M."/>
            <person name="Op den Camp H."/>
            <person name="Overmann J."/>
            <person name="Amann R."/>
            <person name="Jetten M.S.M."/>
            <person name="Mascher T."/>
            <person name="Medema M.H."/>
            <person name="Devos D.P."/>
            <person name="Kaster A.-K."/>
            <person name="Ovreas L."/>
            <person name="Rohde M."/>
            <person name="Galperin M.Y."/>
            <person name="Jogler C."/>
        </authorList>
    </citation>
    <scope>NUCLEOTIDE SEQUENCE [LARGE SCALE GENOMIC DNA]</scope>
    <source>
        <strain evidence="6 7">Pla85_3_4</strain>
    </source>
</reference>
<dbReference type="PANTHER" id="PTHR12302:SF3">
    <property type="entry name" value="SERINE_THREONINE-PROTEIN KINASE 31"/>
    <property type="match status" value="1"/>
</dbReference>
<proteinExistence type="predicted"/>
<evidence type="ECO:0000256" key="2">
    <source>
        <dbReference type="ARBA" id="ARBA00022759"/>
    </source>
</evidence>
<accession>A0A518DMI0</accession>
<feature type="region of interest" description="Disordered" evidence="4">
    <location>
        <begin position="137"/>
        <end position="161"/>
    </location>
</feature>
<evidence type="ECO:0000313" key="7">
    <source>
        <dbReference type="Proteomes" id="UP000317648"/>
    </source>
</evidence>
<dbReference type="PROSITE" id="PS50830">
    <property type="entry name" value="TNASE_3"/>
    <property type="match status" value="1"/>
</dbReference>
<name>A0A518DMI0_9BACT</name>
<dbReference type="CDD" id="cd00175">
    <property type="entry name" value="SNc"/>
    <property type="match status" value="1"/>
</dbReference>
<sequence length="218" mass="24498">MLLYSPRTGALHEGDVQVVRVIDGDTLLVRQYDQEFRLRLLGIDTPETVKPNHPVEPWGPEASQFTSQFVARHSSLRLQLDKRRRDRYGRWLGYLFADDELLNESLIRQGLARARTYAGDSPLMERRFRAAEQEARSAGRGIWSQPPGDSALPGTTDPVAPVPSPLQDVRGRLRFRPSPGKCDAAFSRRMVALPRPDQALAAGYSFVLSTEVSPSCRR</sequence>